<reference evidence="2 3" key="1">
    <citation type="journal article" date="2023" name="Sci. Data">
        <title>Genome assembly of the Korean intertidal mud-creeper Batillaria attramentaria.</title>
        <authorList>
            <person name="Patra A.K."/>
            <person name="Ho P.T."/>
            <person name="Jun S."/>
            <person name="Lee S.J."/>
            <person name="Kim Y."/>
            <person name="Won Y.J."/>
        </authorList>
    </citation>
    <scope>NUCLEOTIDE SEQUENCE [LARGE SCALE GENOMIC DNA]</scope>
    <source>
        <strain evidence="2">Wonlab-2016</strain>
    </source>
</reference>
<feature type="non-terminal residue" evidence="2">
    <location>
        <position position="1"/>
    </location>
</feature>
<feature type="compositionally biased region" description="Basic and acidic residues" evidence="1">
    <location>
        <begin position="1"/>
        <end position="12"/>
    </location>
</feature>
<accession>A0ABD0JAT8</accession>
<protein>
    <submittedName>
        <fullName evidence="2">Uncharacterized protein</fullName>
    </submittedName>
</protein>
<sequence length="138" mass="14833">RSDRHDYGDSRRGRVGSARARGNNISTLRSGRVAVSQGDAKDNHTTDSNNRGGDARDVSSPGTSRTILSTVASRHRLQHVSPGSIPFVTGEARLSSSPEASQHSEGEGATERDRDNTEGQGARAYAPKSVRMLNYNIE</sequence>
<dbReference type="EMBL" id="JACVVK020000528">
    <property type="protein sequence ID" value="KAK7467985.1"/>
    <property type="molecule type" value="Genomic_DNA"/>
</dbReference>
<evidence type="ECO:0000313" key="3">
    <source>
        <dbReference type="Proteomes" id="UP001519460"/>
    </source>
</evidence>
<organism evidence="2 3">
    <name type="scientific">Batillaria attramentaria</name>
    <dbReference type="NCBI Taxonomy" id="370345"/>
    <lineage>
        <taxon>Eukaryota</taxon>
        <taxon>Metazoa</taxon>
        <taxon>Spiralia</taxon>
        <taxon>Lophotrochozoa</taxon>
        <taxon>Mollusca</taxon>
        <taxon>Gastropoda</taxon>
        <taxon>Caenogastropoda</taxon>
        <taxon>Sorbeoconcha</taxon>
        <taxon>Cerithioidea</taxon>
        <taxon>Batillariidae</taxon>
        <taxon>Batillaria</taxon>
    </lineage>
</organism>
<evidence type="ECO:0000256" key="1">
    <source>
        <dbReference type="SAM" id="MobiDB-lite"/>
    </source>
</evidence>
<comment type="caution">
    <text evidence="2">The sequence shown here is derived from an EMBL/GenBank/DDBJ whole genome shotgun (WGS) entry which is preliminary data.</text>
</comment>
<feature type="region of interest" description="Disordered" evidence="1">
    <location>
        <begin position="1"/>
        <end position="127"/>
    </location>
</feature>
<feature type="compositionally biased region" description="Polar residues" evidence="1">
    <location>
        <begin position="60"/>
        <end position="72"/>
    </location>
</feature>
<feature type="compositionally biased region" description="Basic and acidic residues" evidence="1">
    <location>
        <begin position="102"/>
        <end position="117"/>
    </location>
</feature>
<gene>
    <name evidence="2" type="ORF">BaRGS_00036791</name>
</gene>
<dbReference type="Proteomes" id="UP001519460">
    <property type="component" value="Unassembled WGS sequence"/>
</dbReference>
<evidence type="ECO:0000313" key="2">
    <source>
        <dbReference type="EMBL" id="KAK7467985.1"/>
    </source>
</evidence>
<proteinExistence type="predicted"/>
<name>A0ABD0JAT8_9CAEN</name>
<keyword evidence="3" id="KW-1185">Reference proteome</keyword>
<feature type="non-terminal residue" evidence="2">
    <location>
        <position position="138"/>
    </location>
</feature>
<dbReference type="AlphaFoldDB" id="A0ABD0JAT8"/>